<dbReference type="InterPro" id="IPR036390">
    <property type="entry name" value="WH_DNA-bd_sf"/>
</dbReference>
<dbReference type="InterPro" id="IPR018490">
    <property type="entry name" value="cNMP-bd_dom_sf"/>
</dbReference>
<dbReference type="SMART" id="SM00419">
    <property type="entry name" value="HTH_CRP"/>
    <property type="match status" value="1"/>
</dbReference>
<name>A0A238KDZ6_9RHOB</name>
<dbReference type="Proteomes" id="UP000207598">
    <property type="component" value="Unassembled WGS sequence"/>
</dbReference>
<keyword evidence="3" id="KW-0804">Transcription</keyword>
<dbReference type="GO" id="GO:0003677">
    <property type="term" value="F:DNA binding"/>
    <property type="evidence" value="ECO:0007669"/>
    <property type="project" value="UniProtKB-KW"/>
</dbReference>
<dbReference type="Gene3D" id="1.10.10.10">
    <property type="entry name" value="Winged helix-like DNA-binding domain superfamily/Winged helix DNA-binding domain"/>
    <property type="match status" value="1"/>
</dbReference>
<dbReference type="Pfam" id="PF13545">
    <property type="entry name" value="HTH_Crp_2"/>
    <property type="match status" value="1"/>
</dbReference>
<evidence type="ECO:0000256" key="2">
    <source>
        <dbReference type="ARBA" id="ARBA00023125"/>
    </source>
</evidence>
<proteinExistence type="predicted"/>
<evidence type="ECO:0000256" key="1">
    <source>
        <dbReference type="ARBA" id="ARBA00023015"/>
    </source>
</evidence>
<feature type="domain" description="HTH crp-type" evidence="4">
    <location>
        <begin position="143"/>
        <end position="218"/>
    </location>
</feature>
<sequence>MCSACRIRRLGVCSGADEKGLDQLELRKTYRRYAPGERMASAGLDLPQIGTVLSGTATLSRTQDRGTRQIVGLLQKGDILGRPWRHTTPFDVEALTPVEVCAFRTPVFEDLLDQMPGLRTRMIEMIQDDLDAARTMMTILGRKTAREKIVSFLVHLALRQNSTPERGACEVDMMLSREQIADILSLTFETVSRQIMDLERAGLIVPRTRRIFCIPELQALIQLSGDDHDGALIDC</sequence>
<dbReference type="CDD" id="cd00092">
    <property type="entry name" value="HTH_CRP"/>
    <property type="match status" value="1"/>
</dbReference>
<keyword evidence="6" id="KW-1185">Reference proteome</keyword>
<dbReference type="EMBL" id="FXYF01000005">
    <property type="protein sequence ID" value="SMX41038.1"/>
    <property type="molecule type" value="Genomic_DNA"/>
</dbReference>
<dbReference type="Pfam" id="PF00027">
    <property type="entry name" value="cNMP_binding"/>
    <property type="match status" value="1"/>
</dbReference>
<evidence type="ECO:0000313" key="6">
    <source>
        <dbReference type="Proteomes" id="UP000207598"/>
    </source>
</evidence>
<dbReference type="InterPro" id="IPR012318">
    <property type="entry name" value="HTH_CRP"/>
</dbReference>
<evidence type="ECO:0000313" key="5">
    <source>
        <dbReference type="EMBL" id="SMX41038.1"/>
    </source>
</evidence>
<reference evidence="5 6" key="1">
    <citation type="submission" date="2017-05" db="EMBL/GenBank/DDBJ databases">
        <authorList>
            <person name="Song R."/>
            <person name="Chenine A.L."/>
            <person name="Ruprecht R.M."/>
        </authorList>
    </citation>
    <scope>NUCLEOTIDE SEQUENCE [LARGE SCALE GENOMIC DNA]</scope>
    <source>
        <strain evidence="5 6">CECT 8898</strain>
    </source>
</reference>
<evidence type="ECO:0000256" key="3">
    <source>
        <dbReference type="ARBA" id="ARBA00023163"/>
    </source>
</evidence>
<dbReference type="SUPFAM" id="SSF46785">
    <property type="entry name" value="Winged helix' DNA-binding domain"/>
    <property type="match status" value="1"/>
</dbReference>
<dbReference type="InterPro" id="IPR014710">
    <property type="entry name" value="RmlC-like_jellyroll"/>
</dbReference>
<keyword evidence="1" id="KW-0805">Transcription regulation</keyword>
<dbReference type="CDD" id="cd00038">
    <property type="entry name" value="CAP_ED"/>
    <property type="match status" value="1"/>
</dbReference>
<keyword evidence="2" id="KW-0238">DNA-binding</keyword>
<dbReference type="InterPro" id="IPR000595">
    <property type="entry name" value="cNMP-bd_dom"/>
</dbReference>
<dbReference type="SUPFAM" id="SSF51206">
    <property type="entry name" value="cAMP-binding domain-like"/>
    <property type="match status" value="1"/>
</dbReference>
<dbReference type="PRINTS" id="PR00034">
    <property type="entry name" value="HTHCRP"/>
</dbReference>
<gene>
    <name evidence="5" type="primary">fixK_1</name>
    <name evidence="5" type="ORF">MAA8898_02342</name>
</gene>
<accession>A0A238KDZ6</accession>
<dbReference type="AlphaFoldDB" id="A0A238KDZ6"/>
<protein>
    <submittedName>
        <fullName evidence="5">Nitrogen fixation regulation protein FixK</fullName>
    </submittedName>
</protein>
<organism evidence="5 6">
    <name type="scientific">Maliponia aquimaris</name>
    <dbReference type="NCBI Taxonomy" id="1673631"/>
    <lineage>
        <taxon>Bacteria</taxon>
        <taxon>Pseudomonadati</taxon>
        <taxon>Pseudomonadota</taxon>
        <taxon>Alphaproteobacteria</taxon>
        <taxon>Rhodobacterales</taxon>
        <taxon>Paracoccaceae</taxon>
        <taxon>Maliponia</taxon>
    </lineage>
</organism>
<dbReference type="Gene3D" id="2.60.120.10">
    <property type="entry name" value="Jelly Rolls"/>
    <property type="match status" value="1"/>
</dbReference>
<dbReference type="GO" id="GO:0006355">
    <property type="term" value="P:regulation of DNA-templated transcription"/>
    <property type="evidence" value="ECO:0007669"/>
    <property type="project" value="InterPro"/>
</dbReference>
<dbReference type="PROSITE" id="PS51063">
    <property type="entry name" value="HTH_CRP_2"/>
    <property type="match status" value="1"/>
</dbReference>
<dbReference type="InterPro" id="IPR036388">
    <property type="entry name" value="WH-like_DNA-bd_sf"/>
</dbReference>
<evidence type="ECO:0000259" key="4">
    <source>
        <dbReference type="PROSITE" id="PS51063"/>
    </source>
</evidence>